<dbReference type="Proteomes" id="UP000018159">
    <property type="component" value="Unassembled WGS sequence"/>
</dbReference>
<dbReference type="EMBL" id="CBTY010000011">
    <property type="protein sequence ID" value="CDI06689.1"/>
    <property type="molecule type" value="Genomic_DNA"/>
</dbReference>
<reference evidence="2" key="1">
    <citation type="journal article" date="2013" name="PLoS ONE">
        <title>Enrichment and Genome Sequence of the Group I.1a Ammonia-Oxidizing Archaeon ?Ca. Nitrosotenuis uzonensis? Representing a Clade Globally.</title>
        <authorList>
            <person name="Lebedeva E.V."/>
            <person name="Hatzenpichler R."/>
            <person name="Pelletier E."/>
            <person name="Schuster N."/>
            <person name="Hauzmayer S."/>
            <person name="Bulaev A."/>
            <person name="Grigor'eva N.V."/>
            <person name="Galushko A."/>
            <person name="Schmid M."/>
            <person name="Palatinszky M."/>
            <person name="Le Paslier D."/>
            <person name="Daims H."/>
            <person name="Wagner M."/>
        </authorList>
    </citation>
    <scope>NUCLEOTIDE SEQUENCE [LARGE SCALE GENOMIC DNA]</scope>
    <source>
        <strain evidence="2">N4</strain>
    </source>
</reference>
<proteinExistence type="predicted"/>
<dbReference type="EMBL" id="CAJNAQ010000002">
    <property type="protein sequence ID" value="CAE6489638.1"/>
    <property type="molecule type" value="Genomic_DNA"/>
</dbReference>
<sequence>MNAIGKVEFILTEIYLIYLIMKKY</sequence>
<organism evidence="2 3">
    <name type="scientific">Candidatus Nitrosotenuis uzonensis</name>
    <dbReference type="NCBI Taxonomy" id="1407055"/>
    <lineage>
        <taxon>Archaea</taxon>
        <taxon>Nitrososphaerota</taxon>
        <taxon>Candidatus Nitrosotenuis</taxon>
    </lineage>
</organism>
<name>V6AVV8_9ARCH</name>
<accession>V6AVV8</accession>
<keyword evidence="3" id="KW-1185">Reference proteome</keyword>
<evidence type="ECO:0000313" key="1">
    <source>
        <dbReference type="EMBL" id="CAE6489638.1"/>
    </source>
</evidence>
<comment type="caution">
    <text evidence="2">The sequence shown here is derived from an EMBL/GenBank/DDBJ whole genome shotgun (WGS) entry which is preliminary data.</text>
</comment>
<gene>
    <name evidence="2" type="ORF">NITUZ_60216</name>
    <name evidence="1" type="ORF">NUZ5A_20645</name>
</gene>
<reference evidence="1" key="3">
    <citation type="submission" date="2021-02" db="EMBL/GenBank/DDBJ databases">
        <authorList>
            <person name="Han P."/>
        </authorList>
    </citation>
    <scope>NUCLEOTIDE SEQUENCE</scope>
    <source>
        <strain evidence="1">Candidatus Nitrosotenuis uzonensis 5A</strain>
    </source>
</reference>
<protein>
    <submittedName>
        <fullName evidence="2">Uncharacterized protein</fullName>
    </submittedName>
</protein>
<dbReference type="AlphaFoldDB" id="V6AVV8"/>
<evidence type="ECO:0000313" key="3">
    <source>
        <dbReference type="Proteomes" id="UP000018159"/>
    </source>
</evidence>
<evidence type="ECO:0000313" key="2">
    <source>
        <dbReference type="EMBL" id="CDI06689.1"/>
    </source>
</evidence>
<dbReference type="Proteomes" id="UP000655759">
    <property type="component" value="Unassembled WGS sequence"/>
</dbReference>
<reference evidence="2" key="2">
    <citation type="submission" date="2013-10" db="EMBL/GenBank/DDBJ databases">
        <authorList>
            <person name="Regsiter A."/>
        </authorList>
    </citation>
    <scope>NUCLEOTIDE SEQUENCE</scope>
    <source>
        <strain evidence="2">N4</strain>
    </source>
</reference>